<organism evidence="1 2">
    <name type="scientific">Phytophthora aleatoria</name>
    <dbReference type="NCBI Taxonomy" id="2496075"/>
    <lineage>
        <taxon>Eukaryota</taxon>
        <taxon>Sar</taxon>
        <taxon>Stramenopiles</taxon>
        <taxon>Oomycota</taxon>
        <taxon>Peronosporomycetes</taxon>
        <taxon>Peronosporales</taxon>
        <taxon>Peronosporaceae</taxon>
        <taxon>Phytophthora</taxon>
    </lineage>
</organism>
<reference evidence="1" key="1">
    <citation type="submission" date="2021-01" db="EMBL/GenBank/DDBJ databases">
        <title>Phytophthora aleatoria, a newly-described species from Pinus radiata is distinct from Phytophthora cactorum isolates based on comparative genomics.</title>
        <authorList>
            <person name="Mcdougal R."/>
            <person name="Panda P."/>
            <person name="Williams N."/>
            <person name="Studholme D.J."/>
        </authorList>
    </citation>
    <scope>NUCLEOTIDE SEQUENCE</scope>
    <source>
        <strain evidence="1">NZFS 4037</strain>
    </source>
</reference>
<evidence type="ECO:0000313" key="1">
    <source>
        <dbReference type="EMBL" id="KAG6946712.1"/>
    </source>
</evidence>
<proteinExistence type="predicted"/>
<protein>
    <submittedName>
        <fullName evidence="1">Uncharacterized protein</fullName>
    </submittedName>
</protein>
<keyword evidence="2" id="KW-1185">Reference proteome</keyword>
<accession>A0A8J5LWJ6</accession>
<dbReference type="Proteomes" id="UP000709295">
    <property type="component" value="Unassembled WGS sequence"/>
</dbReference>
<comment type="caution">
    <text evidence="1">The sequence shown here is derived from an EMBL/GenBank/DDBJ whole genome shotgun (WGS) entry which is preliminary data.</text>
</comment>
<gene>
    <name evidence="1" type="ORF">JG688_00015892</name>
</gene>
<sequence length="64" mass="7163">MSSTDVNEDEDEAEEELTGDAAKKHDVYLKFYYAGGSCRFMFQYSTAAVKRTLENGVECVGNKI</sequence>
<dbReference type="AlphaFoldDB" id="A0A8J5LWJ6"/>
<evidence type="ECO:0000313" key="2">
    <source>
        <dbReference type="Proteomes" id="UP000709295"/>
    </source>
</evidence>
<dbReference type="EMBL" id="JAENGY010001828">
    <property type="protein sequence ID" value="KAG6946712.1"/>
    <property type="molecule type" value="Genomic_DNA"/>
</dbReference>
<name>A0A8J5LWJ6_9STRA</name>